<accession>A0A6C0DJF9</accession>
<organism evidence="1">
    <name type="scientific">viral metagenome</name>
    <dbReference type="NCBI Taxonomy" id="1070528"/>
    <lineage>
        <taxon>unclassified sequences</taxon>
        <taxon>metagenomes</taxon>
        <taxon>organismal metagenomes</taxon>
    </lineage>
</organism>
<sequence>MQPEKLKLLIFSIKIPSMNSRPKIALDAGHTKPYRLVSPLSSSFKTKTWNNDEIQSLLKQIKARRSIQEIAIKTNRTEFDIRSKLKSIAADMYLKNKGSYEQIQEITGVEKDRLILKSSSLRNVYVNDDETVIDMSIYNIPEDSDIEMIPIEDVITSVSDSPFSIKSFCNHISTPILSAFNSCSRYASTIT</sequence>
<name>A0A6C0DJF9_9ZZZZ</name>
<proteinExistence type="predicted"/>
<dbReference type="EMBL" id="MN739626">
    <property type="protein sequence ID" value="QHT16703.1"/>
    <property type="molecule type" value="Genomic_DNA"/>
</dbReference>
<protein>
    <submittedName>
        <fullName evidence="1">Uncharacterized protein</fullName>
    </submittedName>
</protein>
<dbReference type="AlphaFoldDB" id="A0A6C0DJF9"/>
<evidence type="ECO:0000313" key="1">
    <source>
        <dbReference type="EMBL" id="QHT16703.1"/>
    </source>
</evidence>
<reference evidence="1" key="1">
    <citation type="journal article" date="2020" name="Nature">
        <title>Giant virus diversity and host interactions through global metagenomics.</title>
        <authorList>
            <person name="Schulz F."/>
            <person name="Roux S."/>
            <person name="Paez-Espino D."/>
            <person name="Jungbluth S."/>
            <person name="Walsh D.A."/>
            <person name="Denef V.J."/>
            <person name="McMahon K.D."/>
            <person name="Konstantinidis K.T."/>
            <person name="Eloe-Fadrosh E.A."/>
            <person name="Kyrpides N.C."/>
            <person name="Woyke T."/>
        </authorList>
    </citation>
    <scope>NUCLEOTIDE SEQUENCE</scope>
    <source>
        <strain evidence="1">GVMAG-M-3300023174-189</strain>
    </source>
</reference>